<keyword evidence="4 10" id="KW-0732">Signal</keyword>
<dbReference type="GO" id="GO:0006508">
    <property type="term" value="P:proteolysis"/>
    <property type="evidence" value="ECO:0007669"/>
    <property type="project" value="UniProtKB-KW"/>
</dbReference>
<dbReference type="Proteomes" id="UP001295444">
    <property type="component" value="Chromosome 05"/>
</dbReference>
<evidence type="ECO:0000256" key="4">
    <source>
        <dbReference type="ARBA" id="ARBA00022729"/>
    </source>
</evidence>
<dbReference type="Gene3D" id="2.40.10.10">
    <property type="entry name" value="Trypsin-like serine proteases"/>
    <property type="match status" value="2"/>
</dbReference>
<feature type="domain" description="Peptidase S1" evidence="11">
    <location>
        <begin position="26"/>
        <end position="252"/>
    </location>
</feature>
<dbReference type="PROSITE" id="PS50240">
    <property type="entry name" value="TRYPSIN_DOM"/>
    <property type="match status" value="1"/>
</dbReference>
<proteinExistence type="predicted"/>
<dbReference type="InterPro" id="IPR043504">
    <property type="entry name" value="Peptidase_S1_PA_chymotrypsin"/>
</dbReference>
<sequence length="266" mass="29286">MSIYTVLAALLVLSITTTECYPRGRILGGKESAGRPYMVSLQLDGVHFCGGLLISDEWILSAAHCMPAGNKTLHVMLGESSLKQTANSKTRVEFEIKKYFVHPLYNSSLIAHDLLLLKLPNKVNVSDAIKPMPFQKEDVDIPEGTRCLVSGWGQIRLTGKRPDTLNEVLVTVISRDQCNRRDYYDNELTDNMMCAGEKGKDSCEGDSGGPLICNGVAVGIVSFGSRKCGNAKRPGIYTRIVRYNNWINSTMHNATLQTTTTSPIKL</sequence>
<evidence type="ECO:0000256" key="2">
    <source>
        <dbReference type="ARBA" id="ARBA00022525"/>
    </source>
</evidence>
<dbReference type="FunFam" id="2.40.10.10:FF:000047">
    <property type="entry name" value="Trypsin eta"/>
    <property type="match status" value="1"/>
</dbReference>
<dbReference type="GO" id="GO:0051604">
    <property type="term" value="P:protein maturation"/>
    <property type="evidence" value="ECO:0007669"/>
    <property type="project" value="UniProtKB-ARBA"/>
</dbReference>
<dbReference type="GO" id="GO:0004252">
    <property type="term" value="F:serine-type endopeptidase activity"/>
    <property type="evidence" value="ECO:0007669"/>
    <property type="project" value="InterPro"/>
</dbReference>
<keyword evidence="6 9" id="KW-0720">Serine protease</keyword>
<protein>
    <submittedName>
        <fullName evidence="12">Complement factor D</fullName>
    </submittedName>
</protein>
<accession>A0AAD1S7W9</accession>
<keyword evidence="8" id="KW-1015">Disulfide bond</keyword>
<dbReference type="PROSITE" id="PS00134">
    <property type="entry name" value="TRYPSIN_HIS"/>
    <property type="match status" value="1"/>
</dbReference>
<dbReference type="EMBL" id="OW240916">
    <property type="protein sequence ID" value="CAH2292935.1"/>
    <property type="molecule type" value="Genomic_DNA"/>
</dbReference>
<evidence type="ECO:0000259" key="11">
    <source>
        <dbReference type="PROSITE" id="PS50240"/>
    </source>
</evidence>
<name>A0AAD1S7W9_PELCU</name>
<evidence type="ECO:0000313" key="13">
    <source>
        <dbReference type="Proteomes" id="UP001295444"/>
    </source>
</evidence>
<evidence type="ECO:0000256" key="5">
    <source>
        <dbReference type="ARBA" id="ARBA00022801"/>
    </source>
</evidence>
<evidence type="ECO:0000256" key="10">
    <source>
        <dbReference type="SAM" id="SignalP"/>
    </source>
</evidence>
<evidence type="ECO:0000256" key="8">
    <source>
        <dbReference type="ARBA" id="ARBA00023157"/>
    </source>
</evidence>
<dbReference type="CDD" id="cd00190">
    <property type="entry name" value="Tryp_SPc"/>
    <property type="match status" value="1"/>
</dbReference>
<keyword evidence="3 9" id="KW-0645">Protease</keyword>
<feature type="signal peptide" evidence="10">
    <location>
        <begin position="1"/>
        <end position="20"/>
    </location>
</feature>
<dbReference type="InterPro" id="IPR033116">
    <property type="entry name" value="TRYPSIN_SER"/>
</dbReference>
<dbReference type="InterPro" id="IPR001254">
    <property type="entry name" value="Trypsin_dom"/>
</dbReference>
<keyword evidence="2" id="KW-0964">Secreted</keyword>
<organism evidence="12 13">
    <name type="scientific">Pelobates cultripes</name>
    <name type="common">Western spadefoot toad</name>
    <dbReference type="NCBI Taxonomy" id="61616"/>
    <lineage>
        <taxon>Eukaryota</taxon>
        <taxon>Metazoa</taxon>
        <taxon>Chordata</taxon>
        <taxon>Craniata</taxon>
        <taxon>Vertebrata</taxon>
        <taxon>Euteleostomi</taxon>
        <taxon>Amphibia</taxon>
        <taxon>Batrachia</taxon>
        <taxon>Anura</taxon>
        <taxon>Pelobatoidea</taxon>
        <taxon>Pelobatidae</taxon>
        <taxon>Pelobates</taxon>
    </lineage>
</organism>
<evidence type="ECO:0000256" key="1">
    <source>
        <dbReference type="ARBA" id="ARBA00004613"/>
    </source>
</evidence>
<dbReference type="GO" id="GO:0005576">
    <property type="term" value="C:extracellular region"/>
    <property type="evidence" value="ECO:0007669"/>
    <property type="project" value="UniProtKB-SubCell"/>
</dbReference>
<comment type="subcellular location">
    <subcellularLocation>
        <location evidence="1">Secreted</location>
    </subcellularLocation>
</comment>
<dbReference type="PANTHER" id="PTHR24271:SF54">
    <property type="entry name" value="COMPLEMENT FACTOR D"/>
    <property type="match status" value="1"/>
</dbReference>
<gene>
    <name evidence="12" type="ORF">PECUL_23A043293</name>
</gene>
<evidence type="ECO:0000256" key="7">
    <source>
        <dbReference type="ARBA" id="ARBA00023145"/>
    </source>
</evidence>
<dbReference type="PANTHER" id="PTHR24271">
    <property type="entry name" value="KALLIKREIN-RELATED"/>
    <property type="match status" value="1"/>
</dbReference>
<evidence type="ECO:0000256" key="3">
    <source>
        <dbReference type="ARBA" id="ARBA00022670"/>
    </source>
</evidence>
<dbReference type="InterPro" id="IPR009003">
    <property type="entry name" value="Peptidase_S1_PA"/>
</dbReference>
<feature type="chain" id="PRO_5041951087" evidence="10">
    <location>
        <begin position="21"/>
        <end position="266"/>
    </location>
</feature>
<dbReference type="PROSITE" id="PS00135">
    <property type="entry name" value="TRYPSIN_SER"/>
    <property type="match status" value="1"/>
</dbReference>
<dbReference type="PRINTS" id="PR00722">
    <property type="entry name" value="CHYMOTRYPSIN"/>
</dbReference>
<dbReference type="SMART" id="SM00020">
    <property type="entry name" value="Tryp_SPc"/>
    <property type="match status" value="1"/>
</dbReference>
<dbReference type="AlphaFoldDB" id="A0AAD1S7W9"/>
<dbReference type="InterPro" id="IPR018114">
    <property type="entry name" value="TRYPSIN_HIS"/>
</dbReference>
<dbReference type="SUPFAM" id="SSF50494">
    <property type="entry name" value="Trypsin-like serine proteases"/>
    <property type="match status" value="1"/>
</dbReference>
<reference evidence="12" key="1">
    <citation type="submission" date="2022-03" db="EMBL/GenBank/DDBJ databases">
        <authorList>
            <person name="Alioto T."/>
            <person name="Alioto T."/>
            <person name="Gomez Garrido J."/>
        </authorList>
    </citation>
    <scope>NUCLEOTIDE SEQUENCE</scope>
</reference>
<evidence type="ECO:0000313" key="12">
    <source>
        <dbReference type="EMBL" id="CAH2292935.1"/>
    </source>
</evidence>
<evidence type="ECO:0000256" key="6">
    <source>
        <dbReference type="ARBA" id="ARBA00022825"/>
    </source>
</evidence>
<keyword evidence="13" id="KW-1185">Reference proteome</keyword>
<evidence type="ECO:0000256" key="9">
    <source>
        <dbReference type="RuleBase" id="RU363034"/>
    </source>
</evidence>
<keyword evidence="7" id="KW-0865">Zymogen</keyword>
<keyword evidence="5 9" id="KW-0378">Hydrolase</keyword>
<dbReference type="InterPro" id="IPR001314">
    <property type="entry name" value="Peptidase_S1A"/>
</dbReference>
<dbReference type="Pfam" id="PF00089">
    <property type="entry name" value="Trypsin"/>
    <property type="match status" value="1"/>
</dbReference>